<protein>
    <submittedName>
        <fullName evidence="1">Uncharacterized protein</fullName>
    </submittedName>
</protein>
<dbReference type="Proteomes" id="UP001057452">
    <property type="component" value="Chromosome 8"/>
</dbReference>
<gene>
    <name evidence="1" type="ORF">KUCAC02_007909</name>
</gene>
<dbReference type="EMBL" id="CM043792">
    <property type="protein sequence ID" value="KAI4822357.1"/>
    <property type="molecule type" value="Genomic_DNA"/>
</dbReference>
<accession>A0ACB9X8W9</accession>
<proteinExistence type="predicted"/>
<reference evidence="1" key="1">
    <citation type="submission" date="2022-05" db="EMBL/GenBank/DDBJ databases">
        <title>Chromosome-level genome of Chaenocephalus aceratus.</title>
        <authorList>
            <person name="Park H."/>
        </authorList>
    </citation>
    <scope>NUCLEOTIDE SEQUENCE</scope>
    <source>
        <strain evidence="1">KU_202001</strain>
    </source>
</reference>
<comment type="caution">
    <text evidence="1">The sequence shown here is derived from an EMBL/GenBank/DDBJ whole genome shotgun (WGS) entry which is preliminary data.</text>
</comment>
<name>A0ACB9X8W9_CHAAC</name>
<sequence length="250" mass="27547">MAAEPTSNTTSSTSAAAEVLDMSTDPSPTTTDSSTTATDFTGSTKSIDSDYFLWIVNRFSKRATHESDYVPGFTALRSATVNSTFHPTTTILTPILPYPATTYDAIFTTMINFQDALKQKGDTYGGLWADEGVYRITKEIQLMKPDQFSNIFLGLGGFHMEKIVLACLGTYLEPSGMFAVLVETECYGTDVIKTVISGSHYSRARTAHSMIHEVLTSMMLEAFLSKYPERRTELEALQVNCQSKDLTAEE</sequence>
<evidence type="ECO:0000313" key="2">
    <source>
        <dbReference type="Proteomes" id="UP001057452"/>
    </source>
</evidence>
<evidence type="ECO:0000313" key="1">
    <source>
        <dbReference type="EMBL" id="KAI4822357.1"/>
    </source>
</evidence>
<keyword evidence="2" id="KW-1185">Reference proteome</keyword>
<organism evidence="1 2">
    <name type="scientific">Chaenocephalus aceratus</name>
    <name type="common">Blackfin icefish</name>
    <name type="synonym">Chaenichthys aceratus</name>
    <dbReference type="NCBI Taxonomy" id="36190"/>
    <lineage>
        <taxon>Eukaryota</taxon>
        <taxon>Metazoa</taxon>
        <taxon>Chordata</taxon>
        <taxon>Craniata</taxon>
        <taxon>Vertebrata</taxon>
        <taxon>Euteleostomi</taxon>
        <taxon>Actinopterygii</taxon>
        <taxon>Neopterygii</taxon>
        <taxon>Teleostei</taxon>
        <taxon>Neoteleostei</taxon>
        <taxon>Acanthomorphata</taxon>
        <taxon>Eupercaria</taxon>
        <taxon>Perciformes</taxon>
        <taxon>Notothenioidei</taxon>
        <taxon>Channichthyidae</taxon>
        <taxon>Chaenocephalus</taxon>
    </lineage>
</organism>